<dbReference type="Gene3D" id="2.60.40.1220">
    <property type="match status" value="1"/>
</dbReference>
<protein>
    <recommendedName>
        <fullName evidence="2">SbsA Ig-like domain-containing protein</fullName>
    </recommendedName>
</protein>
<dbReference type="InterPro" id="IPR032812">
    <property type="entry name" value="SbsA_Ig"/>
</dbReference>
<accession>A8MK05</accession>
<dbReference type="OrthoDB" id="9812068at2"/>
<dbReference type="STRING" id="350688.Clos_2606"/>
<dbReference type="EMBL" id="CP000853">
    <property type="protein sequence ID" value="ABW20137.1"/>
    <property type="molecule type" value="Genomic_DNA"/>
</dbReference>
<organism evidence="3 4">
    <name type="scientific">Alkaliphilus oremlandii (strain OhILAs)</name>
    <name type="common">Clostridium oremlandii (strain OhILAs)</name>
    <dbReference type="NCBI Taxonomy" id="350688"/>
    <lineage>
        <taxon>Bacteria</taxon>
        <taxon>Bacillati</taxon>
        <taxon>Bacillota</taxon>
        <taxon>Clostridia</taxon>
        <taxon>Peptostreptococcales</taxon>
        <taxon>Natronincolaceae</taxon>
        <taxon>Alkaliphilus</taxon>
    </lineage>
</organism>
<evidence type="ECO:0000256" key="1">
    <source>
        <dbReference type="ARBA" id="ARBA00022729"/>
    </source>
</evidence>
<keyword evidence="1" id="KW-0732">Signal</keyword>
<evidence type="ECO:0000259" key="2">
    <source>
        <dbReference type="Pfam" id="PF13205"/>
    </source>
</evidence>
<name>A8MK05_ALKOO</name>
<dbReference type="InterPro" id="IPR014755">
    <property type="entry name" value="Cu-Rt/internalin_Ig-like"/>
</dbReference>
<evidence type="ECO:0000313" key="3">
    <source>
        <dbReference type="EMBL" id="ABW20137.1"/>
    </source>
</evidence>
<dbReference type="Proteomes" id="UP000000269">
    <property type="component" value="Chromosome"/>
</dbReference>
<dbReference type="HOGENOM" id="CLU_701389_0_0_9"/>
<reference evidence="4" key="1">
    <citation type="submission" date="2007-10" db="EMBL/GenBank/DDBJ databases">
        <title>Complete genome of Alkaliphilus oremlandii OhILAs.</title>
        <authorList>
            <person name="Copeland A."/>
            <person name="Lucas S."/>
            <person name="Lapidus A."/>
            <person name="Barry K."/>
            <person name="Detter J.C."/>
            <person name="Glavina del Rio T."/>
            <person name="Hammon N."/>
            <person name="Israni S."/>
            <person name="Dalin E."/>
            <person name="Tice H."/>
            <person name="Pitluck S."/>
            <person name="Chain P."/>
            <person name="Malfatti S."/>
            <person name="Shin M."/>
            <person name="Vergez L."/>
            <person name="Schmutz J."/>
            <person name="Larimer F."/>
            <person name="Land M."/>
            <person name="Hauser L."/>
            <person name="Kyrpides N."/>
            <person name="Mikhailova N."/>
            <person name="Stolz J.F."/>
            <person name="Dawson A."/>
            <person name="Fisher E."/>
            <person name="Crable B."/>
            <person name="Perera E."/>
            <person name="Lisak J."/>
            <person name="Ranganathan M."/>
            <person name="Basu P."/>
            <person name="Richardson P."/>
        </authorList>
    </citation>
    <scope>NUCLEOTIDE SEQUENCE [LARGE SCALE GENOMIC DNA]</scope>
    <source>
        <strain evidence="4">OhILAs</strain>
    </source>
</reference>
<sequence>MRKNTLKEKLCLIVFLLMFLNILGIQQVYAAGTGEQMMQELYKSNEYRLLSKLSNVSIDKFFTVRFSQDINYKTVDNNSIVLIEKESGNKMNLTFEQIDDKSVKATPQQLLVKGKDYYLVVHKSIKTKDNLIELFKGTITEVSVNDAYSSFMVESASLIYPDKVEIKFNEVVNYTKGSTKQYYKINGIYPTKVEVLKDGKTAVLTLDASNDHTGQELKVFISNNITNSFGKYLVNDYEIKLNGYSSGGSNGGNTGGSTVPGPIDPNKIYFNILPEKLHASTSDDVQRFEILIQAIGGTFKEDLSGTNYDKAFRVVSIPTGFGIGTRPDGSPDITAVKRISPSMLKIRIDGRFPILKNENIILEFSQDALNENNKGGENIIEGNEILKIEIVTN</sequence>
<dbReference type="KEGG" id="aoe:Clos_2606"/>
<dbReference type="eggNOG" id="COG0793">
    <property type="taxonomic scope" value="Bacteria"/>
</dbReference>
<feature type="domain" description="SbsA Ig-like" evidence="2">
    <location>
        <begin position="54"/>
        <end position="128"/>
    </location>
</feature>
<dbReference type="AlphaFoldDB" id="A8MK05"/>
<evidence type="ECO:0000313" key="4">
    <source>
        <dbReference type="Proteomes" id="UP000000269"/>
    </source>
</evidence>
<keyword evidence="4" id="KW-1185">Reference proteome</keyword>
<gene>
    <name evidence="3" type="ordered locus">Clos_2606</name>
</gene>
<proteinExistence type="predicted"/>
<dbReference type="RefSeq" id="WP_012160444.1">
    <property type="nucleotide sequence ID" value="NC_009922.1"/>
</dbReference>
<dbReference type="Pfam" id="PF13205">
    <property type="entry name" value="Big_5"/>
    <property type="match status" value="1"/>
</dbReference>